<dbReference type="GO" id="GO:0003755">
    <property type="term" value="F:peptidyl-prolyl cis-trans isomerase activity"/>
    <property type="evidence" value="ECO:0007669"/>
    <property type="project" value="InterPro"/>
</dbReference>
<name>F1LEN0_ASCSU</name>
<organism evidence="3">
    <name type="scientific">Ascaris suum</name>
    <name type="common">Pig roundworm</name>
    <name type="synonym">Ascaris lumbricoides</name>
    <dbReference type="NCBI Taxonomy" id="6253"/>
    <lineage>
        <taxon>Eukaryota</taxon>
        <taxon>Metazoa</taxon>
        <taxon>Ecdysozoa</taxon>
        <taxon>Nematoda</taxon>
        <taxon>Chromadorea</taxon>
        <taxon>Rhabditida</taxon>
        <taxon>Spirurina</taxon>
        <taxon>Ascaridomorpha</taxon>
        <taxon>Ascaridoidea</taxon>
        <taxon>Ascarididae</taxon>
        <taxon>Ascaris</taxon>
    </lineage>
</organism>
<dbReference type="InterPro" id="IPR029000">
    <property type="entry name" value="Cyclophilin-like_dom_sf"/>
</dbReference>
<dbReference type="PANTHER" id="PTHR11071:SF561">
    <property type="entry name" value="PEPTIDYL-PROLYL CIS-TRANS ISOMERASE D-RELATED"/>
    <property type="match status" value="1"/>
</dbReference>
<proteinExistence type="evidence at transcript level"/>
<dbReference type="PANTHER" id="PTHR11071">
    <property type="entry name" value="PEPTIDYL-PROLYL CIS-TRANS ISOMERASE"/>
    <property type="match status" value="1"/>
</dbReference>
<evidence type="ECO:0000256" key="1">
    <source>
        <dbReference type="SAM" id="MobiDB-lite"/>
    </source>
</evidence>
<dbReference type="GO" id="GO:0016018">
    <property type="term" value="F:cyclosporin A binding"/>
    <property type="evidence" value="ECO:0007669"/>
    <property type="project" value="TreeGrafter"/>
</dbReference>
<keyword evidence="3" id="KW-0413">Isomerase</keyword>
<dbReference type="InterPro" id="IPR002130">
    <property type="entry name" value="Cyclophilin-type_PPIase_dom"/>
</dbReference>
<evidence type="ECO:0000259" key="2">
    <source>
        <dbReference type="PROSITE" id="PS50072"/>
    </source>
</evidence>
<dbReference type="GO" id="GO:0005737">
    <property type="term" value="C:cytoplasm"/>
    <property type="evidence" value="ECO:0007669"/>
    <property type="project" value="TreeGrafter"/>
</dbReference>
<dbReference type="AlphaFoldDB" id="F1LEN0"/>
<dbReference type="EMBL" id="JI181217">
    <property type="protein sequence ID" value="ADY48584.1"/>
    <property type="molecule type" value="mRNA"/>
</dbReference>
<protein>
    <submittedName>
        <fullName evidence="3">Peptidyl-prolyl cis-trans isomerase 7</fullName>
    </submittedName>
</protein>
<dbReference type="GO" id="GO:0006457">
    <property type="term" value="P:protein folding"/>
    <property type="evidence" value="ECO:0007669"/>
    <property type="project" value="TreeGrafter"/>
</dbReference>
<feature type="region of interest" description="Disordered" evidence="1">
    <location>
        <begin position="92"/>
        <end position="116"/>
    </location>
</feature>
<evidence type="ECO:0000313" key="3">
    <source>
        <dbReference type="EMBL" id="ADY48584.1"/>
    </source>
</evidence>
<reference evidence="3" key="1">
    <citation type="journal article" date="2011" name="Genome Res.">
        <title>Deep small RNA sequencing from the nematode Ascaris reveals conservation, functional diversification, and novel developmental profiles.</title>
        <authorList>
            <person name="Wang J."/>
            <person name="Czech B."/>
            <person name="Crunk A."/>
            <person name="Wallace A."/>
            <person name="Mitreva M."/>
            <person name="Hannon G.J."/>
            <person name="Davis R.E."/>
        </authorList>
    </citation>
    <scope>NUCLEOTIDE SEQUENCE</scope>
</reference>
<accession>F1LEN0</accession>
<dbReference type="Gene3D" id="2.40.100.10">
    <property type="entry name" value="Cyclophilin-like"/>
    <property type="match status" value="1"/>
</dbReference>
<dbReference type="Pfam" id="PF00160">
    <property type="entry name" value="Pro_isomerase"/>
    <property type="match status" value="1"/>
</dbReference>
<dbReference type="PROSITE" id="PS50072">
    <property type="entry name" value="CSA_PPIASE_2"/>
    <property type="match status" value="1"/>
</dbReference>
<dbReference type="SUPFAM" id="SSF50891">
    <property type="entry name" value="Cyclophilin-like"/>
    <property type="match status" value="1"/>
</dbReference>
<feature type="domain" description="PPIase cyclophilin-type" evidence="2">
    <location>
        <begin position="7"/>
        <end position="65"/>
    </location>
</feature>
<sequence length="116" mass="12952">MSRPKVFFDVTIGGKGAGRIVMELFSDIVPKTAENFRCLCTGERGMGKSASHAVMELVVSRSTVRNSPMRTSRRSIQDLECYRWRTQVRIRMDRSSSSAPSRPNGSMASMLCSDEL</sequence>